<evidence type="ECO:0000256" key="1">
    <source>
        <dbReference type="SAM" id="SignalP"/>
    </source>
</evidence>
<name>A0A1Y1HPR7_KLENI</name>
<reference evidence="2 3" key="1">
    <citation type="journal article" date="2014" name="Nat. Commun.">
        <title>Klebsormidium flaccidum genome reveals primary factors for plant terrestrial adaptation.</title>
        <authorList>
            <person name="Hori K."/>
            <person name="Maruyama F."/>
            <person name="Fujisawa T."/>
            <person name="Togashi T."/>
            <person name="Yamamoto N."/>
            <person name="Seo M."/>
            <person name="Sato S."/>
            <person name="Yamada T."/>
            <person name="Mori H."/>
            <person name="Tajima N."/>
            <person name="Moriyama T."/>
            <person name="Ikeuchi M."/>
            <person name="Watanabe M."/>
            <person name="Wada H."/>
            <person name="Kobayashi K."/>
            <person name="Saito M."/>
            <person name="Masuda T."/>
            <person name="Sasaki-Sekimoto Y."/>
            <person name="Mashiguchi K."/>
            <person name="Awai K."/>
            <person name="Shimojima M."/>
            <person name="Masuda S."/>
            <person name="Iwai M."/>
            <person name="Nobusawa T."/>
            <person name="Narise T."/>
            <person name="Kondo S."/>
            <person name="Saito H."/>
            <person name="Sato R."/>
            <person name="Murakawa M."/>
            <person name="Ihara Y."/>
            <person name="Oshima-Yamada Y."/>
            <person name="Ohtaka K."/>
            <person name="Satoh M."/>
            <person name="Sonobe K."/>
            <person name="Ishii M."/>
            <person name="Ohtani R."/>
            <person name="Kanamori-Sato M."/>
            <person name="Honoki R."/>
            <person name="Miyazaki D."/>
            <person name="Mochizuki H."/>
            <person name="Umetsu J."/>
            <person name="Higashi K."/>
            <person name="Shibata D."/>
            <person name="Kamiya Y."/>
            <person name="Sato N."/>
            <person name="Nakamura Y."/>
            <person name="Tabata S."/>
            <person name="Ida S."/>
            <person name="Kurokawa K."/>
            <person name="Ohta H."/>
        </authorList>
    </citation>
    <scope>NUCLEOTIDE SEQUENCE [LARGE SCALE GENOMIC DNA]</scope>
    <source>
        <strain evidence="2 3">NIES-2285</strain>
    </source>
</reference>
<protein>
    <submittedName>
        <fullName evidence="2">Uncharacterized protein</fullName>
    </submittedName>
</protein>
<dbReference type="Proteomes" id="UP000054558">
    <property type="component" value="Unassembled WGS sequence"/>
</dbReference>
<evidence type="ECO:0000313" key="3">
    <source>
        <dbReference type="Proteomes" id="UP000054558"/>
    </source>
</evidence>
<accession>A0A1Y1HPR7</accession>
<sequence>MEAKSSLIGLFGLLCLVLQSAEVFATALGEDSGSVDPMTELRFRGETTAVAHRKLMQTASPTQALGAVASMCPPTDLMSKPLTRVICYYVVTTGGVESSARADCTYNATGALLKPSIIPAVSCPVMVVPNSCPASVQQNVASVVRLTCPVINSTSNPLTRFACLYGVQQSVPASFNTTYADCFYNTTGALVQSQVDDPNILSCPGGL</sequence>
<feature type="signal peptide" evidence="1">
    <location>
        <begin position="1"/>
        <end position="25"/>
    </location>
</feature>
<evidence type="ECO:0000313" key="2">
    <source>
        <dbReference type="EMBL" id="GAQ80625.1"/>
    </source>
</evidence>
<feature type="chain" id="PRO_5012395064" evidence="1">
    <location>
        <begin position="26"/>
        <end position="207"/>
    </location>
</feature>
<keyword evidence="3" id="KW-1185">Reference proteome</keyword>
<proteinExistence type="predicted"/>
<dbReference type="EMBL" id="DF237007">
    <property type="protein sequence ID" value="GAQ80625.1"/>
    <property type="molecule type" value="Genomic_DNA"/>
</dbReference>
<dbReference type="AlphaFoldDB" id="A0A1Y1HPR7"/>
<gene>
    <name evidence="2" type="ORF">KFL_000580190</name>
</gene>
<keyword evidence="1" id="KW-0732">Signal</keyword>
<organism evidence="2 3">
    <name type="scientific">Klebsormidium nitens</name>
    <name type="common">Green alga</name>
    <name type="synonym">Ulothrix nitens</name>
    <dbReference type="NCBI Taxonomy" id="105231"/>
    <lineage>
        <taxon>Eukaryota</taxon>
        <taxon>Viridiplantae</taxon>
        <taxon>Streptophyta</taxon>
        <taxon>Klebsormidiophyceae</taxon>
        <taxon>Klebsormidiales</taxon>
        <taxon>Klebsormidiaceae</taxon>
        <taxon>Klebsormidium</taxon>
    </lineage>
</organism>